<dbReference type="InterPro" id="IPR025582">
    <property type="entry name" value="YARHG_dom"/>
</dbReference>
<dbReference type="Gene3D" id="1.20.58.1690">
    <property type="match status" value="1"/>
</dbReference>
<keyword evidence="3" id="KW-1185">Reference proteome</keyword>
<organism evidence="2 3">
    <name type="scientific">Cellulophaga fucicola</name>
    <dbReference type="NCBI Taxonomy" id="76595"/>
    <lineage>
        <taxon>Bacteria</taxon>
        <taxon>Pseudomonadati</taxon>
        <taxon>Bacteroidota</taxon>
        <taxon>Flavobacteriia</taxon>
        <taxon>Flavobacteriales</taxon>
        <taxon>Flavobacteriaceae</taxon>
        <taxon>Cellulophaga</taxon>
    </lineage>
</organism>
<dbReference type="STRING" id="76595.SAMN05660313_02825"/>
<name>A0A1K1QQ26_9FLAO</name>
<evidence type="ECO:0000313" key="3">
    <source>
        <dbReference type="Proteomes" id="UP000183257"/>
    </source>
</evidence>
<proteinExistence type="predicted"/>
<gene>
    <name evidence="2" type="ORF">SAMN05660313_02825</name>
</gene>
<sequence length="243" mass="28790">MNVNYHMKNKLPNILIFLFCSLIGSSQTTGDLVDIEQQNIKTWKTDKEKYYGTYSFGFSENESELRIFGNDTITIAQHKYISWNGKGWDKKYITFTNVKINDSKFYSDQYNGVFIKFKTYDEGEIIEGLHLEKYLTFQYRGKNEKGGEIGNKNKTYIEGKYPKSSTSILSYNYLNSLNIDKLNIMRNEIFARYGYKFKEGGKMNNYFSNQDWYYGQNKNVNELLTIIERKNIIRIKQIEKEKR</sequence>
<dbReference type="Proteomes" id="UP000183257">
    <property type="component" value="Unassembled WGS sequence"/>
</dbReference>
<feature type="domain" description="YARHG" evidence="1">
    <location>
        <begin position="157"/>
        <end position="240"/>
    </location>
</feature>
<evidence type="ECO:0000259" key="1">
    <source>
        <dbReference type="SMART" id="SM01324"/>
    </source>
</evidence>
<dbReference type="SMART" id="SM01324">
    <property type="entry name" value="YARHG"/>
    <property type="match status" value="1"/>
</dbReference>
<dbReference type="OrthoDB" id="353549at2"/>
<dbReference type="AlphaFoldDB" id="A0A1K1QQ26"/>
<dbReference type="InterPro" id="IPR038434">
    <property type="entry name" value="YARHG_sf"/>
</dbReference>
<dbReference type="EMBL" id="FPIY01000004">
    <property type="protein sequence ID" value="SFW61374.1"/>
    <property type="molecule type" value="Genomic_DNA"/>
</dbReference>
<accession>A0A1K1QQ26</accession>
<reference evidence="3" key="1">
    <citation type="submission" date="2016-11" db="EMBL/GenBank/DDBJ databases">
        <authorList>
            <person name="Varghese N."/>
            <person name="Submissions S."/>
        </authorList>
    </citation>
    <scope>NUCLEOTIDE SEQUENCE [LARGE SCALE GENOMIC DNA]</scope>
    <source>
        <strain evidence="3">DSM 24786</strain>
    </source>
</reference>
<protein>
    <submittedName>
        <fullName evidence="2">YARHG domain-containing protein</fullName>
    </submittedName>
</protein>
<evidence type="ECO:0000313" key="2">
    <source>
        <dbReference type="EMBL" id="SFW61374.1"/>
    </source>
</evidence>
<dbReference type="Pfam" id="PF13308">
    <property type="entry name" value="YARHG"/>
    <property type="match status" value="1"/>
</dbReference>